<organism evidence="1 2">
    <name type="scientific">Owenia fusiformis</name>
    <name type="common">Polychaete worm</name>
    <dbReference type="NCBI Taxonomy" id="6347"/>
    <lineage>
        <taxon>Eukaryota</taxon>
        <taxon>Metazoa</taxon>
        <taxon>Spiralia</taxon>
        <taxon>Lophotrochozoa</taxon>
        <taxon>Annelida</taxon>
        <taxon>Polychaeta</taxon>
        <taxon>Sedentaria</taxon>
        <taxon>Canalipalpata</taxon>
        <taxon>Sabellida</taxon>
        <taxon>Oweniida</taxon>
        <taxon>Oweniidae</taxon>
        <taxon>Owenia</taxon>
    </lineage>
</organism>
<comment type="caution">
    <text evidence="1">The sequence shown here is derived from an EMBL/GenBank/DDBJ whole genome shotgun (WGS) entry which is preliminary data.</text>
</comment>
<evidence type="ECO:0000313" key="2">
    <source>
        <dbReference type="Proteomes" id="UP000749559"/>
    </source>
</evidence>
<dbReference type="Proteomes" id="UP000749559">
    <property type="component" value="Unassembled WGS sequence"/>
</dbReference>
<name>A0A8J1U7J4_OWEFU</name>
<proteinExistence type="predicted"/>
<protein>
    <submittedName>
        <fullName evidence="1">Uncharacterized protein</fullName>
    </submittedName>
</protein>
<keyword evidence="2" id="KW-1185">Reference proteome</keyword>
<evidence type="ECO:0000313" key="1">
    <source>
        <dbReference type="EMBL" id="CAH1795679.1"/>
    </source>
</evidence>
<accession>A0A8J1U7J4</accession>
<gene>
    <name evidence="1" type="ORF">OFUS_LOCUS20188</name>
</gene>
<reference evidence="1" key="1">
    <citation type="submission" date="2022-03" db="EMBL/GenBank/DDBJ databases">
        <authorList>
            <person name="Martin C."/>
        </authorList>
    </citation>
    <scope>NUCLEOTIDE SEQUENCE</scope>
</reference>
<sequence length="105" mass="11445">LAECSQPNSAKWNIVDSKDGVIIDESGIQLKRCARQLRERTLSWWEVSSRGGICSTLSFPEGDLNILLNVIPACGEVLNRETRFLSPLSADWPCVGEGGGVAVTR</sequence>
<feature type="non-terminal residue" evidence="1">
    <location>
        <position position="105"/>
    </location>
</feature>
<dbReference type="EMBL" id="CAIIXF020000009">
    <property type="protein sequence ID" value="CAH1795679.1"/>
    <property type="molecule type" value="Genomic_DNA"/>
</dbReference>
<dbReference type="AlphaFoldDB" id="A0A8J1U7J4"/>